<evidence type="ECO:0000313" key="3">
    <source>
        <dbReference type="EMBL" id="TVZ02708.1"/>
    </source>
</evidence>
<keyword evidence="4" id="KW-1185">Reference proteome</keyword>
<dbReference type="InterPro" id="IPR023210">
    <property type="entry name" value="NADP_OxRdtase_dom"/>
</dbReference>
<dbReference type="PRINTS" id="PR00069">
    <property type="entry name" value="ALDKETRDTASE"/>
</dbReference>
<dbReference type="InterPro" id="IPR036812">
    <property type="entry name" value="NAD(P)_OxRdtase_dom_sf"/>
</dbReference>
<dbReference type="GO" id="GO:0016491">
    <property type="term" value="F:oxidoreductase activity"/>
    <property type="evidence" value="ECO:0007669"/>
    <property type="project" value="UniProtKB-KW"/>
</dbReference>
<sequence>MGCLALENRPGHLERAEPTVRAALAAGITLFDTGNSYGNAVHGSAAFGVNEALVGELLGRLGVAAKVFVATKTGHIRTPEGGWDLDGSAGYIRKSVDGSLRRLGVEQIDLYQHHRPDPKVDYAESMGALREVFEAGKARMIGISNANPAQILLAREVLGDALVAVQNEYSPAFRTSEPELALCERLGLSFLAFSPLGGMGAARRLGQAHESFGAVAADLGVSPQQVCLAWLRTRSTELIPIPGASRPESIADSALAAELELPAEYLQRLP</sequence>
<dbReference type="GO" id="GO:0005737">
    <property type="term" value="C:cytoplasm"/>
    <property type="evidence" value="ECO:0007669"/>
    <property type="project" value="TreeGrafter"/>
</dbReference>
<dbReference type="PANTHER" id="PTHR43625">
    <property type="entry name" value="AFLATOXIN B1 ALDEHYDE REDUCTASE"/>
    <property type="match status" value="1"/>
</dbReference>
<dbReference type="PANTHER" id="PTHR43625:SF40">
    <property type="entry name" value="ALDO-KETO REDUCTASE YAKC [NADP(+)]"/>
    <property type="match status" value="1"/>
</dbReference>
<dbReference type="InterPro" id="IPR050791">
    <property type="entry name" value="Aldo-Keto_reductase"/>
</dbReference>
<gene>
    <name evidence="3" type="ORF">EAS64_25120</name>
</gene>
<dbReference type="EMBL" id="RPFW01000005">
    <property type="protein sequence ID" value="TVZ02708.1"/>
    <property type="molecule type" value="Genomic_DNA"/>
</dbReference>
<evidence type="ECO:0000313" key="4">
    <source>
        <dbReference type="Proteomes" id="UP000460272"/>
    </source>
</evidence>
<evidence type="ECO:0000259" key="2">
    <source>
        <dbReference type="Pfam" id="PF00248"/>
    </source>
</evidence>
<dbReference type="SUPFAM" id="SSF51430">
    <property type="entry name" value="NAD(P)-linked oxidoreductase"/>
    <property type="match status" value="1"/>
</dbReference>
<name>A0A6P2BUX8_9ACTN</name>
<proteinExistence type="predicted"/>
<feature type="domain" description="NADP-dependent oxidoreductase" evidence="2">
    <location>
        <begin position="12"/>
        <end position="268"/>
    </location>
</feature>
<protein>
    <submittedName>
        <fullName evidence="3">Aldo/keto reductase</fullName>
    </submittedName>
</protein>
<dbReference type="AlphaFoldDB" id="A0A6P2BUX8"/>
<evidence type="ECO:0000256" key="1">
    <source>
        <dbReference type="ARBA" id="ARBA00023002"/>
    </source>
</evidence>
<accession>A0A6P2BUX8</accession>
<dbReference type="Proteomes" id="UP000460272">
    <property type="component" value="Unassembled WGS sequence"/>
</dbReference>
<dbReference type="Gene3D" id="3.20.20.100">
    <property type="entry name" value="NADP-dependent oxidoreductase domain"/>
    <property type="match status" value="1"/>
</dbReference>
<dbReference type="InterPro" id="IPR020471">
    <property type="entry name" value="AKR"/>
</dbReference>
<comment type="caution">
    <text evidence="3">The sequence shown here is derived from an EMBL/GenBank/DDBJ whole genome shotgun (WGS) entry which is preliminary data.</text>
</comment>
<keyword evidence="1" id="KW-0560">Oxidoreductase</keyword>
<dbReference type="OrthoDB" id="3664926at2"/>
<dbReference type="Pfam" id="PF00248">
    <property type="entry name" value="Aldo_ket_red"/>
    <property type="match status" value="1"/>
</dbReference>
<dbReference type="CDD" id="cd19088">
    <property type="entry name" value="AKR_AKR13B1"/>
    <property type="match status" value="1"/>
</dbReference>
<organism evidence="3 4">
    <name type="scientific">Trebonia kvetii</name>
    <dbReference type="NCBI Taxonomy" id="2480626"/>
    <lineage>
        <taxon>Bacteria</taxon>
        <taxon>Bacillati</taxon>
        <taxon>Actinomycetota</taxon>
        <taxon>Actinomycetes</taxon>
        <taxon>Streptosporangiales</taxon>
        <taxon>Treboniaceae</taxon>
        <taxon>Trebonia</taxon>
    </lineage>
</organism>
<reference evidence="3 4" key="1">
    <citation type="submission" date="2018-11" db="EMBL/GenBank/DDBJ databases">
        <title>Trebonia kvetii gen.nov., sp.nov., a novel acidophilic actinobacterium, and proposal of the new actinobacterial family Treboniaceae fam. nov.</title>
        <authorList>
            <person name="Rapoport D."/>
            <person name="Sagova-Mareckova M."/>
            <person name="Sedlacek I."/>
            <person name="Provaznik J."/>
            <person name="Kralova S."/>
            <person name="Pavlinic D."/>
            <person name="Benes V."/>
            <person name="Kopecky J."/>
        </authorList>
    </citation>
    <scope>NUCLEOTIDE SEQUENCE [LARGE SCALE GENOMIC DNA]</scope>
    <source>
        <strain evidence="3 4">15Tr583</strain>
    </source>
</reference>